<dbReference type="Pfam" id="PF04072">
    <property type="entry name" value="LCM"/>
    <property type="match status" value="1"/>
</dbReference>
<comment type="caution">
    <text evidence="3">The sequence shown here is derived from an EMBL/GenBank/DDBJ whole genome shotgun (WGS) entry which is preliminary data.</text>
</comment>
<reference evidence="3 4" key="1">
    <citation type="submission" date="2020-01" db="EMBL/GenBank/DDBJ databases">
        <title>Muriicola jejuensis KCTC 22299.</title>
        <authorList>
            <person name="Wang G."/>
        </authorList>
    </citation>
    <scope>NUCLEOTIDE SEQUENCE [LARGE SCALE GENOMIC DNA]</scope>
    <source>
        <strain evidence="3 4">KCTC 22299</strain>
    </source>
</reference>
<evidence type="ECO:0000313" key="4">
    <source>
        <dbReference type="Proteomes" id="UP000468443"/>
    </source>
</evidence>
<dbReference type="InterPro" id="IPR029063">
    <property type="entry name" value="SAM-dependent_MTases_sf"/>
</dbReference>
<keyword evidence="2" id="KW-0808">Transferase</keyword>
<dbReference type="GO" id="GO:0008168">
    <property type="term" value="F:methyltransferase activity"/>
    <property type="evidence" value="ECO:0007669"/>
    <property type="project" value="UniProtKB-KW"/>
</dbReference>
<dbReference type="PANTHER" id="PTHR43619">
    <property type="entry name" value="S-ADENOSYL-L-METHIONINE-DEPENDENT METHYLTRANSFERASE YKTD-RELATED"/>
    <property type="match status" value="1"/>
</dbReference>
<dbReference type="Proteomes" id="UP000468443">
    <property type="component" value="Unassembled WGS sequence"/>
</dbReference>
<evidence type="ECO:0000313" key="3">
    <source>
        <dbReference type="EMBL" id="NER10489.1"/>
    </source>
</evidence>
<dbReference type="GO" id="GO:0032259">
    <property type="term" value="P:methylation"/>
    <property type="evidence" value="ECO:0007669"/>
    <property type="project" value="UniProtKB-KW"/>
</dbReference>
<keyword evidence="4" id="KW-1185">Reference proteome</keyword>
<dbReference type="InterPro" id="IPR007213">
    <property type="entry name" value="Ppm1/Ppm2/Tcmp"/>
</dbReference>
<evidence type="ECO:0000256" key="1">
    <source>
        <dbReference type="ARBA" id="ARBA00022603"/>
    </source>
</evidence>
<accession>A0A6P0UF24</accession>
<dbReference type="PANTHER" id="PTHR43619:SF2">
    <property type="entry name" value="S-ADENOSYL-L-METHIONINE-DEPENDENT METHYLTRANSFERASES SUPERFAMILY PROTEIN"/>
    <property type="match status" value="1"/>
</dbReference>
<dbReference type="SUPFAM" id="SSF53335">
    <property type="entry name" value="S-adenosyl-L-methionine-dependent methyltransferases"/>
    <property type="match status" value="1"/>
</dbReference>
<protein>
    <submittedName>
        <fullName evidence="3">Adenosine deaminase</fullName>
    </submittedName>
</protein>
<gene>
    <name evidence="3" type="ORF">GWK09_08175</name>
</gene>
<organism evidence="3 4">
    <name type="scientific">Muriicola jejuensis</name>
    <dbReference type="NCBI Taxonomy" id="504488"/>
    <lineage>
        <taxon>Bacteria</taxon>
        <taxon>Pseudomonadati</taxon>
        <taxon>Bacteroidota</taxon>
        <taxon>Flavobacteriia</taxon>
        <taxon>Flavobacteriales</taxon>
        <taxon>Flavobacteriaceae</taxon>
        <taxon>Muriicola</taxon>
    </lineage>
</organism>
<keyword evidence="1" id="KW-0489">Methyltransferase</keyword>
<dbReference type="RefSeq" id="WP_163692635.1">
    <property type="nucleotide sequence ID" value="NZ_FXTW01000002.1"/>
</dbReference>
<evidence type="ECO:0000256" key="2">
    <source>
        <dbReference type="ARBA" id="ARBA00022679"/>
    </source>
</evidence>
<dbReference type="EMBL" id="JAABOP010000002">
    <property type="protein sequence ID" value="NER10489.1"/>
    <property type="molecule type" value="Genomic_DNA"/>
</dbReference>
<sequence>MEQKINIHETAFVTASFRAADSDLSRDNFAHLWANEVTDRHASKYMQSVSLYEGVAHCLRNRYFLDTLQRLIDIGQIDTLINFGCGFSMYPFHLPPTLLYIEIDTPDVVAYKKERTESWQGEGILPVRDLRYVEADFNSPSLEDLYLAVHPLVQDRKCFILLEGVLFFLGQQDTVRLFELFTRLQGKDTYMGSVSFTPELEKMEVFQKLIEFVEGNLEKNQQFNYQTIPHNFYRTLQQYELEDHQDTLSLAGRYISGHDIRTEEVLVENMYLLRKK</sequence>
<dbReference type="Gene3D" id="3.40.50.150">
    <property type="entry name" value="Vaccinia Virus protein VP39"/>
    <property type="match status" value="1"/>
</dbReference>
<proteinExistence type="predicted"/>
<dbReference type="AlphaFoldDB" id="A0A6P0UF24"/>
<name>A0A6P0UF24_9FLAO</name>